<protein>
    <submittedName>
        <fullName evidence="1">(Mediterranean fruit fly) hypothetical protein</fullName>
    </submittedName>
</protein>
<evidence type="ECO:0000313" key="2">
    <source>
        <dbReference type="Proteomes" id="UP000606786"/>
    </source>
</evidence>
<evidence type="ECO:0000313" key="1">
    <source>
        <dbReference type="EMBL" id="CAD7005963.1"/>
    </source>
</evidence>
<sequence>MSAPLQNSATHCRRPVLGCISVQPLFALNMRQRMAEANRYRSDRRIMCVCAFLRPHSQ</sequence>
<gene>
    <name evidence="1" type="ORF">CCAP1982_LOCUS14301</name>
</gene>
<name>A0A811V8K5_CERCA</name>
<dbReference type="Proteomes" id="UP000606786">
    <property type="component" value="Unassembled WGS sequence"/>
</dbReference>
<proteinExistence type="predicted"/>
<keyword evidence="2" id="KW-1185">Reference proteome</keyword>
<accession>A0A811V8K5</accession>
<feature type="non-terminal residue" evidence="1">
    <location>
        <position position="1"/>
    </location>
</feature>
<dbReference type="AlphaFoldDB" id="A0A811V8K5"/>
<reference evidence="1" key="1">
    <citation type="submission" date="2020-11" db="EMBL/GenBank/DDBJ databases">
        <authorList>
            <person name="Whitehead M."/>
        </authorList>
    </citation>
    <scope>NUCLEOTIDE SEQUENCE</scope>
    <source>
        <strain evidence="1">EGII</strain>
    </source>
</reference>
<comment type="caution">
    <text evidence="1">The sequence shown here is derived from an EMBL/GenBank/DDBJ whole genome shotgun (WGS) entry which is preliminary data.</text>
</comment>
<organism evidence="1 2">
    <name type="scientific">Ceratitis capitata</name>
    <name type="common">Mediterranean fruit fly</name>
    <name type="synonym">Tephritis capitata</name>
    <dbReference type="NCBI Taxonomy" id="7213"/>
    <lineage>
        <taxon>Eukaryota</taxon>
        <taxon>Metazoa</taxon>
        <taxon>Ecdysozoa</taxon>
        <taxon>Arthropoda</taxon>
        <taxon>Hexapoda</taxon>
        <taxon>Insecta</taxon>
        <taxon>Pterygota</taxon>
        <taxon>Neoptera</taxon>
        <taxon>Endopterygota</taxon>
        <taxon>Diptera</taxon>
        <taxon>Brachycera</taxon>
        <taxon>Muscomorpha</taxon>
        <taxon>Tephritoidea</taxon>
        <taxon>Tephritidae</taxon>
        <taxon>Ceratitis</taxon>
        <taxon>Ceratitis</taxon>
    </lineage>
</organism>
<dbReference type="EMBL" id="CAJHJT010000034">
    <property type="protein sequence ID" value="CAD7005963.1"/>
    <property type="molecule type" value="Genomic_DNA"/>
</dbReference>